<accession>A0A0L0W5J2</accession>
<dbReference type="Proteomes" id="UP000054564">
    <property type="component" value="Unassembled WGS sequence"/>
</dbReference>
<proteinExistence type="predicted"/>
<dbReference type="OrthoDB" id="2505904at2759"/>
<dbReference type="AlphaFoldDB" id="A0A0L0W5J2"/>
<sequence length="80" mass="9503">MQTWNSSVRYWDRKMAIRLRNPLDPGELVPIYDKTTPRSILPLEELDGVKLKRAYTASHIKWFYPQGQELDDIQQDEEPN</sequence>
<keyword evidence="2" id="KW-1185">Reference proteome</keyword>
<name>A0A0L0W5J2_9BASI</name>
<reference evidence="2" key="1">
    <citation type="submission" date="2014-03" db="EMBL/GenBank/DDBJ databases">
        <title>The Genome Sequence of Puccinia striiformis f. sp. tritici PST-78.</title>
        <authorList>
            <consortium name="The Broad Institute Genome Sequencing Platform"/>
            <person name="Cuomo C."/>
            <person name="Hulbert S."/>
            <person name="Chen X."/>
            <person name="Walker B."/>
            <person name="Young S.K."/>
            <person name="Zeng Q."/>
            <person name="Gargeya S."/>
            <person name="Fitzgerald M."/>
            <person name="Haas B."/>
            <person name="Abouelleil A."/>
            <person name="Alvarado L."/>
            <person name="Arachchi H.M."/>
            <person name="Berlin A.M."/>
            <person name="Chapman S.B."/>
            <person name="Goldberg J."/>
            <person name="Griggs A."/>
            <person name="Gujja S."/>
            <person name="Hansen M."/>
            <person name="Howarth C."/>
            <person name="Imamovic A."/>
            <person name="Larimer J."/>
            <person name="McCowan C."/>
            <person name="Montmayeur A."/>
            <person name="Murphy C."/>
            <person name="Neiman D."/>
            <person name="Pearson M."/>
            <person name="Priest M."/>
            <person name="Roberts A."/>
            <person name="Saif S."/>
            <person name="Shea T."/>
            <person name="Sisk P."/>
            <person name="Sykes S."/>
            <person name="Wortman J."/>
            <person name="Nusbaum C."/>
            <person name="Birren B."/>
        </authorList>
    </citation>
    <scope>NUCLEOTIDE SEQUENCE [LARGE SCALE GENOMIC DNA]</scope>
    <source>
        <strain evidence="2">race PST-78</strain>
    </source>
</reference>
<dbReference type="EMBL" id="AJIL01000002">
    <property type="protein sequence ID" value="KNF06788.1"/>
    <property type="molecule type" value="Genomic_DNA"/>
</dbReference>
<evidence type="ECO:0000313" key="2">
    <source>
        <dbReference type="Proteomes" id="UP000054564"/>
    </source>
</evidence>
<evidence type="ECO:0000313" key="1">
    <source>
        <dbReference type="EMBL" id="KNF06788.1"/>
    </source>
</evidence>
<organism evidence="1 2">
    <name type="scientific">Puccinia striiformis f. sp. tritici PST-78</name>
    <dbReference type="NCBI Taxonomy" id="1165861"/>
    <lineage>
        <taxon>Eukaryota</taxon>
        <taxon>Fungi</taxon>
        <taxon>Dikarya</taxon>
        <taxon>Basidiomycota</taxon>
        <taxon>Pucciniomycotina</taxon>
        <taxon>Pucciniomycetes</taxon>
        <taxon>Pucciniales</taxon>
        <taxon>Pucciniaceae</taxon>
        <taxon>Puccinia</taxon>
    </lineage>
</organism>
<gene>
    <name evidence="1" type="ORF">PSTG_00103</name>
</gene>
<protein>
    <submittedName>
        <fullName evidence="1">Uncharacterized protein</fullName>
    </submittedName>
</protein>
<comment type="caution">
    <text evidence="1">The sequence shown here is derived from an EMBL/GenBank/DDBJ whole genome shotgun (WGS) entry which is preliminary data.</text>
</comment>